<dbReference type="EMBL" id="CAOQHR010000013">
    <property type="protein sequence ID" value="CAI6342327.1"/>
    <property type="molecule type" value="Genomic_DNA"/>
</dbReference>
<evidence type="ECO:0000256" key="4">
    <source>
        <dbReference type="ARBA" id="ARBA00023098"/>
    </source>
</evidence>
<evidence type="ECO:0000259" key="7">
    <source>
        <dbReference type="PROSITE" id="PS51635"/>
    </source>
</evidence>
<dbReference type="InterPro" id="IPR017907">
    <property type="entry name" value="Znf_RING_CS"/>
</dbReference>
<dbReference type="GO" id="GO:0046486">
    <property type="term" value="P:glycerolipid metabolic process"/>
    <property type="evidence" value="ECO:0007669"/>
    <property type="project" value="UniProtKB-ARBA"/>
</dbReference>
<keyword evidence="4 5" id="KW-0443">Lipid metabolism</keyword>
<proteinExistence type="predicted"/>
<evidence type="ECO:0000256" key="3">
    <source>
        <dbReference type="ARBA" id="ARBA00022833"/>
    </source>
</evidence>
<keyword evidence="9" id="KW-1185">Reference proteome</keyword>
<dbReference type="Gene3D" id="3.40.1090.10">
    <property type="entry name" value="Cytosolic phospholipase A2 catalytic domain"/>
    <property type="match status" value="1"/>
</dbReference>
<dbReference type="GO" id="GO:0047499">
    <property type="term" value="F:calcium-independent phospholipase A2 activity"/>
    <property type="evidence" value="ECO:0007669"/>
    <property type="project" value="TreeGrafter"/>
</dbReference>
<dbReference type="PANTHER" id="PTHR24185">
    <property type="entry name" value="CALCIUM-INDEPENDENT PHOSPHOLIPASE A2-GAMMA"/>
    <property type="match status" value="1"/>
</dbReference>
<dbReference type="Proteomes" id="UP001152607">
    <property type="component" value="Unassembled WGS sequence"/>
</dbReference>
<feature type="region of interest" description="Disordered" evidence="6">
    <location>
        <begin position="974"/>
        <end position="999"/>
    </location>
</feature>
<feature type="active site" description="Nucleophile" evidence="5">
    <location>
        <position position="542"/>
    </location>
</feature>
<organism evidence="8 9">
    <name type="scientific">Periconia digitata</name>
    <dbReference type="NCBI Taxonomy" id="1303443"/>
    <lineage>
        <taxon>Eukaryota</taxon>
        <taxon>Fungi</taxon>
        <taxon>Dikarya</taxon>
        <taxon>Ascomycota</taxon>
        <taxon>Pezizomycotina</taxon>
        <taxon>Dothideomycetes</taxon>
        <taxon>Pleosporomycetidae</taxon>
        <taxon>Pleosporales</taxon>
        <taxon>Massarineae</taxon>
        <taxon>Periconiaceae</taxon>
        <taxon>Periconia</taxon>
    </lineage>
</organism>
<dbReference type="PROSITE" id="PS51635">
    <property type="entry name" value="PNPLA"/>
    <property type="match status" value="1"/>
</dbReference>
<dbReference type="PANTHER" id="PTHR24185:SF8">
    <property type="entry name" value="PNPLA DOMAIN-CONTAINING PROTEIN"/>
    <property type="match status" value="1"/>
</dbReference>
<evidence type="ECO:0000256" key="6">
    <source>
        <dbReference type="SAM" id="MobiDB-lite"/>
    </source>
</evidence>
<feature type="domain" description="PNPLA" evidence="7">
    <location>
        <begin position="503"/>
        <end position="731"/>
    </location>
</feature>
<dbReference type="GO" id="GO:0016020">
    <property type="term" value="C:membrane"/>
    <property type="evidence" value="ECO:0007669"/>
    <property type="project" value="TreeGrafter"/>
</dbReference>
<gene>
    <name evidence="8" type="ORF">PDIGIT_LOCUS15533</name>
</gene>
<dbReference type="AlphaFoldDB" id="A0A9W4UW81"/>
<keyword evidence="3" id="KW-0862">Zinc</keyword>
<dbReference type="GO" id="GO:0008270">
    <property type="term" value="F:zinc ion binding"/>
    <property type="evidence" value="ECO:0007669"/>
    <property type="project" value="UniProtKB-KW"/>
</dbReference>
<evidence type="ECO:0000313" key="9">
    <source>
        <dbReference type="Proteomes" id="UP001152607"/>
    </source>
</evidence>
<keyword evidence="1" id="KW-0479">Metal-binding</keyword>
<dbReference type="OrthoDB" id="194358at2759"/>
<dbReference type="InterPro" id="IPR002641">
    <property type="entry name" value="PNPLA_dom"/>
</dbReference>
<evidence type="ECO:0000313" key="8">
    <source>
        <dbReference type="EMBL" id="CAI6342327.1"/>
    </source>
</evidence>
<dbReference type="Pfam" id="PF01734">
    <property type="entry name" value="Patatin"/>
    <property type="match status" value="1"/>
</dbReference>
<dbReference type="InterPro" id="IPR016035">
    <property type="entry name" value="Acyl_Trfase/lysoPLipase"/>
</dbReference>
<dbReference type="PROSITE" id="PS00518">
    <property type="entry name" value="ZF_RING_1"/>
    <property type="match status" value="1"/>
</dbReference>
<evidence type="ECO:0000256" key="2">
    <source>
        <dbReference type="ARBA" id="ARBA00022771"/>
    </source>
</evidence>
<feature type="active site" description="Proton acceptor" evidence="5">
    <location>
        <position position="718"/>
    </location>
</feature>
<dbReference type="GO" id="GO:0016042">
    <property type="term" value="P:lipid catabolic process"/>
    <property type="evidence" value="ECO:0007669"/>
    <property type="project" value="UniProtKB-UniRule"/>
</dbReference>
<protein>
    <recommendedName>
        <fullName evidence="7">PNPLA domain-containing protein</fullName>
    </recommendedName>
</protein>
<evidence type="ECO:0000256" key="5">
    <source>
        <dbReference type="PROSITE-ProRule" id="PRU01161"/>
    </source>
</evidence>
<dbReference type="GO" id="GO:0019369">
    <property type="term" value="P:arachidonate metabolic process"/>
    <property type="evidence" value="ECO:0007669"/>
    <property type="project" value="TreeGrafter"/>
</dbReference>
<comment type="caution">
    <text evidence="8">The sequence shown here is derived from an EMBL/GenBank/DDBJ whole genome shotgun (WGS) entry which is preliminary data.</text>
</comment>
<keyword evidence="2" id="KW-0863">Zinc-finger</keyword>
<keyword evidence="5" id="KW-0378">Hydrolase</keyword>
<dbReference type="SUPFAM" id="SSF52151">
    <property type="entry name" value="FabD/lysophospholipase-like"/>
    <property type="match status" value="1"/>
</dbReference>
<feature type="short sequence motif" description="GXGXXG" evidence="5">
    <location>
        <begin position="507"/>
        <end position="512"/>
    </location>
</feature>
<accession>A0A9W4UW81</accession>
<reference evidence="8" key="1">
    <citation type="submission" date="2023-01" db="EMBL/GenBank/DDBJ databases">
        <authorList>
            <person name="Van Ghelder C."/>
            <person name="Rancurel C."/>
        </authorList>
    </citation>
    <scope>NUCLEOTIDE SEQUENCE</scope>
    <source>
        <strain evidence="8">CNCM I-4278</strain>
    </source>
</reference>
<feature type="short sequence motif" description="GXSXG" evidence="5">
    <location>
        <begin position="540"/>
        <end position="544"/>
    </location>
</feature>
<keyword evidence="5" id="KW-0442">Lipid degradation</keyword>
<dbReference type="CDD" id="cd07199">
    <property type="entry name" value="Pat17_PNPLA8_PNPLA9_like"/>
    <property type="match status" value="1"/>
</dbReference>
<evidence type="ECO:0000256" key="1">
    <source>
        <dbReference type="ARBA" id="ARBA00022723"/>
    </source>
</evidence>
<name>A0A9W4UW81_9PLEO</name>
<sequence length="999" mass="112837">MAVSLIMKRCDHTHWLSVFAQGSETALLQSDRLQKLVKHIPRPHVQYPSLVILIGSVEKSIALRALFRLKRIREFTTKPKPGEVHLHLDPSSIFNDHPMLIADAGVPDHTLDERIPKTESCHETKRRPLQRLGSAAAVDIYTHLLFPFTNVLCFFSADIGGLRQIARLLAKWLEKNSSSVPPRRSFPNILIVIDTITPRENMEETSLEVFLEMLREESETDLLKGIPAIDIVGLFPKGTMSTDARYRRIKERIMERSNQVRKEREIARMLLSATHFAAFFQSASVHFSESLHQPFDFFRASRSHNPIAPDLDKHLSNLLKHITSPNELTEFAAPAIASSLFLDSYPPEAHVFEPKAVFNALYREHLCKLSENTIPALKQSIGSILRPSFIKTVGNNLSRYFQQYMSDRSKSTAEIHKNNLACFRERWREIKSSNTCLSCLRRRPQYCLPCGHCICENCVVIFGDRCEEDPWIFRIHHCFLCIQEIPNKISVRILPPTAGAGVLCIDGGGTRGIIPLAVMKLIQDRLGSIPLQRCVKMSFGVSVGVIIAVDHFLLGRPLEESIKTFSEMTKRVFKRRVSSSIPLVSRAVEIILSYITDGLYPAKNIDGALKDWATDQNILDCSYATSTGTKIGLPVATVSKYPSYRFFTNYNGVGERDDDQGKSKKQLLDSSKITPENAVIKPKDGFGNVPLWEIARSASAAPGFFPPKHINGVGTFQDVGPLENDPILWALSEVSAMYPHLKEPDFVISLGTGEPRKENYEVLTEDCRNTQKNGMFTRIRDLILEKMREKTVRRAYKTIGLAAQILPKIHRLSVDFEAIEPRLDDARSIPELISKVETDKRLSANLDQVSHCLIASLFYFELETIPEKYDDKFSITGQILCSIRYNDPAYEDLLGKLSSGSVRFWVNEWPVPVSINDSSCFGRDQNFRLPIRLETVDRFTVSLKQDNESAYNISGSPFSVQGLVAAQGLDAPFGRADHGKRKRSWSCKSQLPARKRQRT</sequence>
<comment type="caution">
    <text evidence="5">Lacks conserved residue(s) required for the propagation of feature annotation.</text>
</comment>